<evidence type="ECO:0000313" key="2">
    <source>
        <dbReference type="Proteomes" id="UP001374535"/>
    </source>
</evidence>
<organism evidence="1 2">
    <name type="scientific">Vigna mungo</name>
    <name type="common">Black gram</name>
    <name type="synonym">Phaseolus mungo</name>
    <dbReference type="NCBI Taxonomy" id="3915"/>
    <lineage>
        <taxon>Eukaryota</taxon>
        <taxon>Viridiplantae</taxon>
        <taxon>Streptophyta</taxon>
        <taxon>Embryophyta</taxon>
        <taxon>Tracheophyta</taxon>
        <taxon>Spermatophyta</taxon>
        <taxon>Magnoliopsida</taxon>
        <taxon>eudicotyledons</taxon>
        <taxon>Gunneridae</taxon>
        <taxon>Pentapetalae</taxon>
        <taxon>rosids</taxon>
        <taxon>fabids</taxon>
        <taxon>Fabales</taxon>
        <taxon>Fabaceae</taxon>
        <taxon>Papilionoideae</taxon>
        <taxon>50 kb inversion clade</taxon>
        <taxon>NPAAA clade</taxon>
        <taxon>indigoferoid/millettioid clade</taxon>
        <taxon>Phaseoleae</taxon>
        <taxon>Vigna</taxon>
    </lineage>
</organism>
<dbReference type="SUPFAM" id="SSF50630">
    <property type="entry name" value="Acid proteases"/>
    <property type="match status" value="1"/>
</dbReference>
<accession>A0AAQ3NYJ1</accession>
<dbReference type="CDD" id="cd00303">
    <property type="entry name" value="retropepsin_like"/>
    <property type="match status" value="1"/>
</dbReference>
<dbReference type="AlphaFoldDB" id="A0AAQ3NYJ1"/>
<dbReference type="InterPro" id="IPR021109">
    <property type="entry name" value="Peptidase_aspartic_dom_sf"/>
</dbReference>
<dbReference type="GO" id="GO:0004190">
    <property type="term" value="F:aspartic-type endopeptidase activity"/>
    <property type="evidence" value="ECO:0007669"/>
    <property type="project" value="InterPro"/>
</dbReference>
<dbReference type="Gene3D" id="2.40.70.10">
    <property type="entry name" value="Acid Proteases"/>
    <property type="match status" value="1"/>
</dbReference>
<sequence>MQCRREKNLCFNCDERYTRGHRCKPQFLLLTIFDAEEDDESASTEDIPNSEWIPQAAGLISLHAFSGQWSPRTFRVTGSIYGYAVQILIDSGATHNFIQNKVAQFLHLPTQPTPSPLSVMVVAIVDWKSNIDSPTSDIQVLIQWKGLPLEAAVGNLGISVDRNLKQADLPYYGKLEDIIELNYYGRFKVVLFKYLFILKTVKNMNLILRHLKHKWYITLMMLLTKGWSVVVHLKPRDLYEMGEEVEEEVYENEPYEDQQLEKFYSNDNEYVQLATNHLDDDIHE</sequence>
<name>A0AAQ3NYJ1_VIGMU</name>
<proteinExistence type="predicted"/>
<dbReference type="InterPro" id="IPR001969">
    <property type="entry name" value="Aspartic_peptidase_AS"/>
</dbReference>
<gene>
    <name evidence="1" type="ORF">V8G54_010448</name>
</gene>
<reference evidence="1 2" key="1">
    <citation type="journal article" date="2023" name="Life. Sci Alliance">
        <title>Evolutionary insights into 3D genome organization and epigenetic landscape of Vigna mungo.</title>
        <authorList>
            <person name="Junaid A."/>
            <person name="Singh B."/>
            <person name="Bhatia S."/>
        </authorList>
    </citation>
    <scope>NUCLEOTIDE SEQUENCE [LARGE SCALE GENOMIC DNA]</scope>
    <source>
        <strain evidence="1">Urdbean</strain>
    </source>
</reference>
<dbReference type="EMBL" id="CP144698">
    <property type="protein sequence ID" value="WVZ17466.1"/>
    <property type="molecule type" value="Genomic_DNA"/>
</dbReference>
<protein>
    <submittedName>
        <fullName evidence="1">Uncharacterized protein</fullName>
    </submittedName>
</protein>
<dbReference type="GO" id="GO:0006508">
    <property type="term" value="P:proteolysis"/>
    <property type="evidence" value="ECO:0007669"/>
    <property type="project" value="InterPro"/>
</dbReference>
<evidence type="ECO:0000313" key="1">
    <source>
        <dbReference type="EMBL" id="WVZ17466.1"/>
    </source>
</evidence>
<dbReference type="PROSITE" id="PS00141">
    <property type="entry name" value="ASP_PROTEASE"/>
    <property type="match status" value="1"/>
</dbReference>
<dbReference type="Proteomes" id="UP001374535">
    <property type="component" value="Chromosome 3"/>
</dbReference>
<keyword evidence="2" id="KW-1185">Reference proteome</keyword>